<dbReference type="Pfam" id="PF21805">
    <property type="entry name" value="Imm5_like"/>
    <property type="match status" value="1"/>
</dbReference>
<dbReference type="EMBL" id="FMUH01000007">
    <property type="protein sequence ID" value="SCX58555.1"/>
    <property type="molecule type" value="Genomic_DNA"/>
</dbReference>
<proteinExistence type="predicted"/>
<gene>
    <name evidence="2" type="ORF">SAMN03159343_3790</name>
</gene>
<organism evidence="2 3">
    <name type="scientific">Klenkia marina</name>
    <dbReference type="NCBI Taxonomy" id="1960309"/>
    <lineage>
        <taxon>Bacteria</taxon>
        <taxon>Bacillati</taxon>
        <taxon>Actinomycetota</taxon>
        <taxon>Actinomycetes</taxon>
        <taxon>Geodermatophilales</taxon>
        <taxon>Geodermatophilaceae</taxon>
        <taxon>Klenkia</taxon>
    </lineage>
</organism>
<accession>A0A1G4YZ34</accession>
<dbReference type="AlphaFoldDB" id="A0A1G4YZ34"/>
<dbReference type="Proteomes" id="UP000198981">
    <property type="component" value="Unassembled WGS sequence"/>
</dbReference>
<feature type="domain" description="Imm-5-like" evidence="1">
    <location>
        <begin position="11"/>
        <end position="95"/>
    </location>
</feature>
<evidence type="ECO:0000313" key="3">
    <source>
        <dbReference type="Proteomes" id="UP000198981"/>
    </source>
</evidence>
<sequence>MDHAGVDLSLDDVRAVAAFAADCAELVLPGFEAAVPDDVRPREALDAARAFAGGGPRTLAQRTTAVAAHRAAKAAPTEVARLGAQACGDAAAAAYLHPLAQATQVGHVLRSAACAARVAELTGSGAGVAELAGRAGPRVRAVLLRYPTAPAGRSRPAQLVAELDAAVRDLPG</sequence>
<dbReference type="InterPro" id="IPR048667">
    <property type="entry name" value="Imm5-like"/>
</dbReference>
<name>A0A1G4YZ34_9ACTN</name>
<dbReference type="OrthoDB" id="5509356at2"/>
<protein>
    <recommendedName>
        <fullName evidence="1">Imm-5-like domain-containing protein</fullName>
    </recommendedName>
</protein>
<keyword evidence="3" id="KW-1185">Reference proteome</keyword>
<evidence type="ECO:0000313" key="2">
    <source>
        <dbReference type="EMBL" id="SCX58555.1"/>
    </source>
</evidence>
<dbReference type="STRING" id="1960309.SAMN03159343_3790"/>
<reference evidence="3" key="1">
    <citation type="submission" date="2016-10" db="EMBL/GenBank/DDBJ databases">
        <authorList>
            <person name="Varghese N."/>
            <person name="Submissions S."/>
        </authorList>
    </citation>
    <scope>NUCLEOTIDE SEQUENCE [LARGE SCALE GENOMIC DNA]</scope>
    <source>
        <strain evidence="3">DSM 45722</strain>
    </source>
</reference>
<evidence type="ECO:0000259" key="1">
    <source>
        <dbReference type="Pfam" id="PF21805"/>
    </source>
</evidence>